<sequence length="439" mass="48631">MGPQSEYTHVQFLGFNLLTIPGHDVDGCSHPETGLEGCYLGSEDIQQDVERRIEIMTTAMQSAYAEWKRNKLVVEAASEPQVKTLKLFVVPEFFWRGSRGVYSFEEVWDGTLPIVDRLREAAADSKFEDWLFFFGTIVMSKPTKGWFGSSELAYKNVMPIMKGGPEGKTWLVEKHTISSIDFIKVDPAFGVRKPCGVGRCSVESQEFNEQFDLETTKVLATAGIRVVKDNVFEVDGLLVGVEICLDHNRGTEVFGSRTALEQKIDELKTTVDVQVIASAGMSIEWGPVAVTRDGPVFMADGFGKTEVSFNRYGLGLEDWHNDPTAFIQVDVLSTNIYHQYATWIQVSALGNGWRQLLKGTFPTAAYDAATEIATVLNRAAARDGLPGGEMLTFPTIDVYSPTPVQARRVAAVQPETFVRTLPPPRSARALRVGGDFFSM</sequence>
<dbReference type="Proteomes" id="UP000013827">
    <property type="component" value="Unassembled WGS sequence"/>
</dbReference>
<dbReference type="RefSeq" id="XP_005780127.1">
    <property type="nucleotide sequence ID" value="XM_005780070.1"/>
</dbReference>
<organism evidence="1 2">
    <name type="scientific">Emiliania huxleyi (strain CCMP1516)</name>
    <dbReference type="NCBI Taxonomy" id="280463"/>
    <lineage>
        <taxon>Eukaryota</taxon>
        <taxon>Haptista</taxon>
        <taxon>Haptophyta</taxon>
        <taxon>Prymnesiophyceae</taxon>
        <taxon>Isochrysidales</taxon>
        <taxon>Noelaerhabdaceae</taxon>
        <taxon>Emiliania</taxon>
    </lineage>
</organism>
<reference evidence="2" key="1">
    <citation type="journal article" date="2013" name="Nature">
        <title>Pan genome of the phytoplankton Emiliania underpins its global distribution.</title>
        <authorList>
            <person name="Read B.A."/>
            <person name="Kegel J."/>
            <person name="Klute M.J."/>
            <person name="Kuo A."/>
            <person name="Lefebvre S.C."/>
            <person name="Maumus F."/>
            <person name="Mayer C."/>
            <person name="Miller J."/>
            <person name="Monier A."/>
            <person name="Salamov A."/>
            <person name="Young J."/>
            <person name="Aguilar M."/>
            <person name="Claverie J.M."/>
            <person name="Frickenhaus S."/>
            <person name="Gonzalez K."/>
            <person name="Herman E.K."/>
            <person name="Lin Y.C."/>
            <person name="Napier J."/>
            <person name="Ogata H."/>
            <person name="Sarno A.F."/>
            <person name="Shmutz J."/>
            <person name="Schroeder D."/>
            <person name="de Vargas C."/>
            <person name="Verret F."/>
            <person name="von Dassow P."/>
            <person name="Valentin K."/>
            <person name="Van de Peer Y."/>
            <person name="Wheeler G."/>
            <person name="Dacks J.B."/>
            <person name="Delwiche C.F."/>
            <person name="Dyhrman S.T."/>
            <person name="Glockner G."/>
            <person name="John U."/>
            <person name="Richards T."/>
            <person name="Worden A.Z."/>
            <person name="Zhang X."/>
            <person name="Grigoriev I.V."/>
            <person name="Allen A.E."/>
            <person name="Bidle K."/>
            <person name="Borodovsky M."/>
            <person name="Bowler C."/>
            <person name="Brownlee C."/>
            <person name="Cock J.M."/>
            <person name="Elias M."/>
            <person name="Gladyshev V.N."/>
            <person name="Groth M."/>
            <person name="Guda C."/>
            <person name="Hadaegh A."/>
            <person name="Iglesias-Rodriguez M.D."/>
            <person name="Jenkins J."/>
            <person name="Jones B.M."/>
            <person name="Lawson T."/>
            <person name="Leese F."/>
            <person name="Lindquist E."/>
            <person name="Lobanov A."/>
            <person name="Lomsadze A."/>
            <person name="Malik S.B."/>
            <person name="Marsh M.E."/>
            <person name="Mackinder L."/>
            <person name="Mock T."/>
            <person name="Mueller-Roeber B."/>
            <person name="Pagarete A."/>
            <person name="Parker M."/>
            <person name="Probert I."/>
            <person name="Quesneville H."/>
            <person name="Raines C."/>
            <person name="Rensing S.A."/>
            <person name="Riano-Pachon D.M."/>
            <person name="Richier S."/>
            <person name="Rokitta S."/>
            <person name="Shiraiwa Y."/>
            <person name="Soanes D.M."/>
            <person name="van der Giezen M."/>
            <person name="Wahlund T.M."/>
            <person name="Williams B."/>
            <person name="Wilson W."/>
            <person name="Wolfe G."/>
            <person name="Wurch L.L."/>
        </authorList>
    </citation>
    <scope>NUCLEOTIDE SEQUENCE</scope>
</reference>
<dbReference type="eggNOG" id="ENOG502S5W5">
    <property type="taxonomic scope" value="Eukaryota"/>
</dbReference>
<protein>
    <submittedName>
        <fullName evidence="1">Uncharacterized protein</fullName>
    </submittedName>
</protein>
<dbReference type="AlphaFoldDB" id="A0A0D3JW13"/>
<dbReference type="EnsemblProtists" id="EOD27698">
    <property type="protein sequence ID" value="EOD27698"/>
    <property type="gene ID" value="EMIHUDRAFT_100094"/>
</dbReference>
<accession>A0A0D3JW13</accession>
<proteinExistence type="predicted"/>
<evidence type="ECO:0000313" key="2">
    <source>
        <dbReference type="Proteomes" id="UP000013827"/>
    </source>
</evidence>
<dbReference type="HOGENOM" id="CLU_624742_0_0_1"/>
<keyword evidence="2" id="KW-1185">Reference proteome</keyword>
<dbReference type="OMA" id="RRIEIMT"/>
<reference evidence="1" key="2">
    <citation type="submission" date="2024-10" db="UniProtKB">
        <authorList>
            <consortium name="EnsemblProtists"/>
        </authorList>
    </citation>
    <scope>IDENTIFICATION</scope>
</reference>
<dbReference type="GeneID" id="17273244"/>
<dbReference type="KEGG" id="ehx:EMIHUDRAFT_100094"/>
<name>A0A0D3JW13_EMIH1</name>
<evidence type="ECO:0000313" key="1">
    <source>
        <dbReference type="EnsemblProtists" id="EOD27698"/>
    </source>
</evidence>
<dbReference type="PaxDb" id="2903-EOD27698"/>